<keyword evidence="7" id="KW-0256">Endoplasmic reticulum</keyword>
<comment type="caution">
    <text evidence="15">The sequence shown here is derived from an EMBL/GenBank/DDBJ whole genome shotgun (WGS) entry which is preliminary data.</text>
</comment>
<dbReference type="eggNOG" id="COG0463">
    <property type="taxonomic scope" value="Bacteria"/>
</dbReference>
<evidence type="ECO:0000256" key="2">
    <source>
        <dbReference type="ARBA" id="ARBA00004648"/>
    </source>
</evidence>
<evidence type="ECO:0000256" key="10">
    <source>
        <dbReference type="ARBA" id="ARBA00023034"/>
    </source>
</evidence>
<evidence type="ECO:0000256" key="6">
    <source>
        <dbReference type="ARBA" id="ARBA00022723"/>
    </source>
</evidence>
<keyword evidence="16" id="KW-1185">Reference proteome</keyword>
<comment type="subcellular location">
    <subcellularLocation>
        <location evidence="2">Endoplasmic reticulum membrane</location>
        <topology evidence="2">Single-pass type II membrane protein</topology>
    </subcellularLocation>
    <subcellularLocation>
        <location evidence="1">Golgi apparatus membrane</location>
        <topology evidence="1">Single-pass type II membrane protein</topology>
    </subcellularLocation>
</comment>
<dbReference type="GO" id="GO:0016020">
    <property type="term" value="C:membrane"/>
    <property type="evidence" value="ECO:0007669"/>
    <property type="project" value="InterPro"/>
</dbReference>
<keyword evidence="10" id="KW-0333">Golgi apparatus</keyword>
<evidence type="ECO:0000313" key="16">
    <source>
        <dbReference type="Proteomes" id="UP000011021"/>
    </source>
</evidence>
<evidence type="ECO:0000313" key="15">
    <source>
        <dbReference type="EMBL" id="EFV94560.1"/>
    </source>
</evidence>
<dbReference type="PANTHER" id="PTHR46025:SF3">
    <property type="entry name" value="XYLOSYLTRANSFERASE OXT"/>
    <property type="match status" value="1"/>
</dbReference>
<protein>
    <recommendedName>
        <fullName evidence="14">Peptide O-xylosyltransferase</fullName>
    </recommendedName>
</protein>
<evidence type="ECO:0000256" key="13">
    <source>
        <dbReference type="ARBA" id="ARBA00023180"/>
    </source>
</evidence>
<keyword evidence="3" id="KW-0328">Glycosyltransferase</keyword>
<keyword evidence="8" id="KW-0735">Signal-anchor</keyword>
<evidence type="ECO:0000256" key="8">
    <source>
        <dbReference type="ARBA" id="ARBA00022968"/>
    </source>
</evidence>
<dbReference type="AlphaFoldDB" id="E7RYF6"/>
<dbReference type="InterPro" id="IPR043538">
    <property type="entry name" value="XYLT"/>
</dbReference>
<keyword evidence="13" id="KW-0325">Glycoprotein</keyword>
<evidence type="ECO:0000256" key="9">
    <source>
        <dbReference type="ARBA" id="ARBA00022989"/>
    </source>
</evidence>
<evidence type="ECO:0000256" key="12">
    <source>
        <dbReference type="ARBA" id="ARBA00023157"/>
    </source>
</evidence>
<gene>
    <name evidence="15" type="ORF">HMPREF0551_1720</name>
</gene>
<organism evidence="15 16">
    <name type="scientific">Lautropia mirabilis ATCC 51599</name>
    <dbReference type="NCBI Taxonomy" id="887898"/>
    <lineage>
        <taxon>Bacteria</taxon>
        <taxon>Pseudomonadati</taxon>
        <taxon>Pseudomonadota</taxon>
        <taxon>Betaproteobacteria</taxon>
        <taxon>Burkholderiales</taxon>
        <taxon>Burkholderiaceae</taxon>
        <taxon>Lautropia</taxon>
    </lineage>
</organism>
<keyword evidence="12" id="KW-1015">Disulfide bond</keyword>
<keyword evidence="4" id="KW-0808">Transferase</keyword>
<keyword evidence="5" id="KW-0812">Transmembrane</keyword>
<evidence type="ECO:0000256" key="11">
    <source>
        <dbReference type="ARBA" id="ARBA00023136"/>
    </source>
</evidence>
<evidence type="ECO:0000256" key="4">
    <source>
        <dbReference type="ARBA" id="ARBA00022679"/>
    </source>
</evidence>
<evidence type="ECO:0000256" key="14">
    <source>
        <dbReference type="ARBA" id="ARBA00042865"/>
    </source>
</evidence>
<keyword evidence="9" id="KW-1133">Transmembrane helix</keyword>
<dbReference type="InterPro" id="IPR003406">
    <property type="entry name" value="Glyco_trans_14"/>
</dbReference>
<dbReference type="STRING" id="887898.HMPREF0551_1720"/>
<dbReference type="GO" id="GO:0030158">
    <property type="term" value="F:protein xylosyltransferase activity"/>
    <property type="evidence" value="ECO:0007669"/>
    <property type="project" value="InterPro"/>
</dbReference>
<dbReference type="Proteomes" id="UP000011021">
    <property type="component" value="Unassembled WGS sequence"/>
</dbReference>
<evidence type="ECO:0000256" key="7">
    <source>
        <dbReference type="ARBA" id="ARBA00022824"/>
    </source>
</evidence>
<sequence length="285" mass="33171">MRLAYLIIAHQQPEQLAQMLYCIQHPDNVYLVMPDSKGLTGSEPALQAVVRRHPNVFIAPARDMRWASWSLMQARLDGIRELLARPEPWEVLINLSGQDFPLKSQEEIRAFFAANEGRNFLDIVEPEKVWNDPYARIQRIRLEPPFMKSGWNVPKLRIDRWSRHLGQARYVGGRPYMALTRSFCQHLIESSHLPRWVKTLRHGYRPVEVLPHSFIMNSPHADTVENRLLHEEDWSAGGSHPKVFTLADRERLERSDKLFARKFDSRQDSEILRVLEKRVLGAEAG</sequence>
<accession>E7RYF6</accession>
<keyword evidence="6" id="KW-0479">Metal-binding</keyword>
<name>E7RYF6_9BURK</name>
<dbReference type="GO" id="GO:0046872">
    <property type="term" value="F:metal ion binding"/>
    <property type="evidence" value="ECO:0007669"/>
    <property type="project" value="UniProtKB-KW"/>
</dbReference>
<dbReference type="Pfam" id="PF02485">
    <property type="entry name" value="Branch"/>
    <property type="match status" value="1"/>
</dbReference>
<evidence type="ECO:0000256" key="3">
    <source>
        <dbReference type="ARBA" id="ARBA00022676"/>
    </source>
</evidence>
<evidence type="ECO:0000256" key="5">
    <source>
        <dbReference type="ARBA" id="ARBA00022692"/>
    </source>
</evidence>
<evidence type="ECO:0000256" key="1">
    <source>
        <dbReference type="ARBA" id="ARBA00004323"/>
    </source>
</evidence>
<dbReference type="GO" id="GO:0050650">
    <property type="term" value="P:chondroitin sulfate proteoglycan biosynthetic process"/>
    <property type="evidence" value="ECO:0007669"/>
    <property type="project" value="TreeGrafter"/>
</dbReference>
<keyword evidence="11" id="KW-0472">Membrane</keyword>
<proteinExistence type="predicted"/>
<dbReference type="PANTHER" id="PTHR46025">
    <property type="entry name" value="XYLOSYLTRANSFERASE OXT"/>
    <property type="match status" value="1"/>
</dbReference>
<dbReference type="EMBL" id="AEQP01000016">
    <property type="protein sequence ID" value="EFV94560.1"/>
    <property type="molecule type" value="Genomic_DNA"/>
</dbReference>
<dbReference type="HOGENOM" id="CLU_032341_0_0_4"/>
<dbReference type="GO" id="GO:0015012">
    <property type="term" value="P:heparan sulfate proteoglycan biosynthetic process"/>
    <property type="evidence" value="ECO:0007669"/>
    <property type="project" value="TreeGrafter"/>
</dbReference>
<reference evidence="15 16" key="1">
    <citation type="submission" date="2010-12" db="EMBL/GenBank/DDBJ databases">
        <authorList>
            <person name="Muzny D."/>
            <person name="Qin X."/>
            <person name="Deng J."/>
            <person name="Jiang H."/>
            <person name="Liu Y."/>
            <person name="Qu J."/>
            <person name="Song X.-Z."/>
            <person name="Zhang L."/>
            <person name="Thornton R."/>
            <person name="Coyle M."/>
            <person name="Francisco L."/>
            <person name="Jackson L."/>
            <person name="Javaid M."/>
            <person name="Korchina V."/>
            <person name="Kovar C."/>
            <person name="Mata R."/>
            <person name="Mathew T."/>
            <person name="Ngo R."/>
            <person name="Nguyen L."/>
            <person name="Nguyen N."/>
            <person name="Okwuonu G."/>
            <person name="Ongeri F."/>
            <person name="Pham C."/>
            <person name="Simmons D."/>
            <person name="Wilczek-Boney K."/>
            <person name="Hale W."/>
            <person name="Jakkamsetti A."/>
            <person name="Pham P."/>
            <person name="Ruth R."/>
            <person name="San Lucas F."/>
            <person name="Warren J."/>
            <person name="Zhang J."/>
            <person name="Zhao Z."/>
            <person name="Zhou C."/>
            <person name="Zhu D."/>
            <person name="Lee S."/>
            <person name="Bess C."/>
            <person name="Blankenburg K."/>
            <person name="Forbes L."/>
            <person name="Fu Q."/>
            <person name="Gubbala S."/>
            <person name="Hirani K."/>
            <person name="Jayaseelan J.C."/>
            <person name="Lara F."/>
            <person name="Munidasa M."/>
            <person name="Palculict T."/>
            <person name="Patil S."/>
            <person name="Pu L.-L."/>
            <person name="Saada N."/>
            <person name="Tang L."/>
            <person name="Weissenberger G."/>
            <person name="Zhu Y."/>
            <person name="Hemphill L."/>
            <person name="Shang Y."/>
            <person name="Youmans B."/>
            <person name="Ayvaz T."/>
            <person name="Ross M."/>
            <person name="Santibanez J."/>
            <person name="Aqrawi P."/>
            <person name="Gross S."/>
            <person name="Joshi V."/>
            <person name="Fowler G."/>
            <person name="Nazareth L."/>
            <person name="Reid J."/>
            <person name="Worley K."/>
            <person name="Petrosino J."/>
            <person name="Highlander S."/>
            <person name="Gibbs R."/>
        </authorList>
    </citation>
    <scope>NUCLEOTIDE SEQUENCE [LARGE SCALE GENOMIC DNA]</scope>
    <source>
        <strain evidence="15 16">ATCC 51599</strain>
    </source>
</reference>
<dbReference type="RefSeq" id="WP_005674047.1">
    <property type="nucleotide sequence ID" value="NZ_CP146288.1"/>
</dbReference>